<evidence type="ECO:0000259" key="10">
    <source>
        <dbReference type="PROSITE" id="PS50862"/>
    </source>
</evidence>
<dbReference type="RefSeq" id="WP_349144292.1">
    <property type="nucleotide sequence ID" value="NZ_JBBMFC010000011.1"/>
</dbReference>
<dbReference type="InterPro" id="IPR041715">
    <property type="entry name" value="HisRS-like_core"/>
</dbReference>
<keyword evidence="7 9" id="KW-0368">Histidine biosynthesis</keyword>
<evidence type="ECO:0000256" key="2">
    <source>
        <dbReference type="ARBA" id="ARBA00004667"/>
    </source>
</evidence>
<comment type="caution">
    <text evidence="11">The sequence shown here is derived from an EMBL/GenBank/DDBJ whole genome shotgun (WGS) entry which is preliminary data.</text>
</comment>
<evidence type="ECO:0000256" key="1">
    <source>
        <dbReference type="ARBA" id="ARBA00004496"/>
    </source>
</evidence>
<comment type="subcellular location">
    <subcellularLocation>
        <location evidence="1 9">Cytoplasm</location>
    </subcellularLocation>
</comment>
<dbReference type="HAMAP" id="MF_00125">
    <property type="entry name" value="HisZ"/>
    <property type="match status" value="1"/>
</dbReference>
<dbReference type="EMBL" id="JBBMFC010000011">
    <property type="protein sequence ID" value="MEQ2578707.1"/>
    <property type="molecule type" value="Genomic_DNA"/>
</dbReference>
<keyword evidence="5 9" id="KW-0963">Cytoplasm</keyword>
<keyword evidence="6 9" id="KW-0028">Amino-acid biosynthesis</keyword>
<evidence type="ECO:0000256" key="7">
    <source>
        <dbReference type="ARBA" id="ARBA00023102"/>
    </source>
</evidence>
<dbReference type="InterPro" id="IPR004516">
    <property type="entry name" value="HisRS/HisZ"/>
</dbReference>
<dbReference type="InterPro" id="IPR004517">
    <property type="entry name" value="HisZ"/>
</dbReference>
<keyword evidence="11" id="KW-0328">Glycosyltransferase</keyword>
<dbReference type="Proteomes" id="UP001470288">
    <property type="component" value="Unassembled WGS sequence"/>
</dbReference>
<comment type="similarity">
    <text evidence="3 9">Belongs to the class-II aminoacyl-tRNA synthetase family. HisZ subfamily.</text>
</comment>
<evidence type="ECO:0000256" key="9">
    <source>
        <dbReference type="HAMAP-Rule" id="MF_00125"/>
    </source>
</evidence>
<dbReference type="InterPro" id="IPR045864">
    <property type="entry name" value="aa-tRNA-synth_II/BPL/LPL"/>
</dbReference>
<evidence type="ECO:0000256" key="5">
    <source>
        <dbReference type="ARBA" id="ARBA00022490"/>
    </source>
</evidence>
<dbReference type="GO" id="GO:0016757">
    <property type="term" value="F:glycosyltransferase activity"/>
    <property type="evidence" value="ECO:0007669"/>
    <property type="project" value="UniProtKB-KW"/>
</dbReference>
<reference evidence="11 12" key="1">
    <citation type="submission" date="2024-03" db="EMBL/GenBank/DDBJ databases">
        <title>Human intestinal bacterial collection.</title>
        <authorList>
            <person name="Pauvert C."/>
            <person name="Hitch T.C.A."/>
            <person name="Clavel T."/>
        </authorList>
    </citation>
    <scope>NUCLEOTIDE SEQUENCE [LARGE SCALE GENOMIC DNA]</scope>
    <source>
        <strain evidence="11 12">CLA-AA-H78B</strain>
    </source>
</reference>
<dbReference type="NCBIfam" id="TIGR00443">
    <property type="entry name" value="hisZ_biosyn_reg"/>
    <property type="match status" value="1"/>
</dbReference>
<evidence type="ECO:0000256" key="8">
    <source>
        <dbReference type="ARBA" id="ARBA00025246"/>
    </source>
</evidence>
<comment type="pathway">
    <text evidence="2 9">Amino-acid biosynthesis; L-histidine biosynthesis; L-histidine from 5-phospho-alpha-D-ribose 1-diphosphate: step 1/9.</text>
</comment>
<dbReference type="Gene3D" id="3.30.930.10">
    <property type="entry name" value="Bira Bifunctional Protein, Domain 2"/>
    <property type="match status" value="1"/>
</dbReference>
<comment type="miscellaneous">
    <text evidence="9">This function is generally fulfilled by the C-terminal part of HisG, which is missing in some bacteria such as this one.</text>
</comment>
<dbReference type="PIRSF" id="PIRSF001549">
    <property type="entry name" value="His-tRNA_synth"/>
    <property type="match status" value="1"/>
</dbReference>
<sequence>MYKQILHTPEGVRDIYNGECRRKQFIQDQLHQVLVSYGYEDIQTPTFEFFDVFSREIGTVPSRELYKFFDREGNTLVLRPDVTPSIARAVAKYFTEEDMPVRLCYMANTFINSSELQGRLKETTQLGAELIGDGSAETDAELLALVVESLLKAGLKEFQVSVGHVDFFQSLLKEAGLPEEMELELREFISNKNIFGVKELLDPLELPDPLKEALASIPNLFGSVDVLDRAESCAVSADAKAALARLRKIYRLMEYYGYEKYITFDLGVVSKYKYYTGIIFQAYTYGTGEAVAKGGRYDTLMDHFGKPAPAIGFVCVTDRLLSALNRQNIRVGMNRPLTLLLYYPEEAQTAIACAGKLRQTQEDTELLCMDADKNVDDYRAYAKKRDVSKLCYYKDGYFVAETLKEIERPGVERR</sequence>
<gene>
    <name evidence="9 11" type="primary">hisZ</name>
    <name evidence="11" type="ORF">WMO62_07615</name>
</gene>
<evidence type="ECO:0000256" key="6">
    <source>
        <dbReference type="ARBA" id="ARBA00022605"/>
    </source>
</evidence>
<evidence type="ECO:0000313" key="12">
    <source>
        <dbReference type="Proteomes" id="UP001470288"/>
    </source>
</evidence>
<evidence type="ECO:0000256" key="4">
    <source>
        <dbReference type="ARBA" id="ARBA00020397"/>
    </source>
</evidence>
<dbReference type="PANTHER" id="PTHR43707:SF6">
    <property type="entry name" value="ATP PHOSPHORIBOSYLTRANSFERASE REGULATORY SUBUNIT"/>
    <property type="match status" value="1"/>
</dbReference>
<dbReference type="InterPro" id="IPR006195">
    <property type="entry name" value="aa-tRNA-synth_II"/>
</dbReference>
<evidence type="ECO:0000256" key="3">
    <source>
        <dbReference type="ARBA" id="ARBA00005539"/>
    </source>
</evidence>
<comment type="subunit">
    <text evidence="9">Heteromultimer composed of HisG and HisZ subunits.</text>
</comment>
<evidence type="ECO:0000313" key="11">
    <source>
        <dbReference type="EMBL" id="MEQ2578707.1"/>
    </source>
</evidence>
<proteinExistence type="inferred from homology"/>
<accession>A0ABV1I0J7</accession>
<dbReference type="CDD" id="cd00773">
    <property type="entry name" value="HisRS-like_core"/>
    <property type="match status" value="1"/>
</dbReference>
<name>A0ABV1I0J7_9FIRM</name>
<protein>
    <recommendedName>
        <fullName evidence="4 9">ATP phosphoribosyltransferase regulatory subunit</fullName>
    </recommendedName>
</protein>
<organism evidence="11 12">
    <name type="scientific">Hominiventricola aquisgranensis</name>
    <dbReference type="NCBI Taxonomy" id="3133164"/>
    <lineage>
        <taxon>Bacteria</taxon>
        <taxon>Bacillati</taxon>
        <taxon>Bacillota</taxon>
        <taxon>Clostridia</taxon>
        <taxon>Lachnospirales</taxon>
        <taxon>Lachnospiraceae</taxon>
        <taxon>Hominiventricola</taxon>
    </lineage>
</organism>
<feature type="domain" description="Aminoacyl-transfer RNA synthetases class-II family profile" evidence="10">
    <location>
        <begin position="1"/>
        <end position="336"/>
    </location>
</feature>
<dbReference type="PROSITE" id="PS50862">
    <property type="entry name" value="AA_TRNA_LIGASE_II"/>
    <property type="match status" value="1"/>
</dbReference>
<keyword evidence="12" id="KW-1185">Reference proteome</keyword>
<dbReference type="Pfam" id="PF13393">
    <property type="entry name" value="tRNA-synt_His"/>
    <property type="match status" value="1"/>
</dbReference>
<dbReference type="SUPFAM" id="SSF55681">
    <property type="entry name" value="Class II aaRS and biotin synthetases"/>
    <property type="match status" value="1"/>
</dbReference>
<comment type="function">
    <text evidence="8 9">Required for the first step of histidine biosynthesis. May allow the feedback regulation of ATP phosphoribosyltransferase activity by histidine.</text>
</comment>
<dbReference type="PANTHER" id="PTHR43707">
    <property type="entry name" value="HISTIDYL-TRNA SYNTHETASE"/>
    <property type="match status" value="1"/>
</dbReference>
<keyword evidence="11" id="KW-0808">Transferase</keyword>